<dbReference type="PROSITE" id="PS52004">
    <property type="entry name" value="KS3_2"/>
    <property type="match status" value="1"/>
</dbReference>
<dbReference type="InterPro" id="IPR016039">
    <property type="entry name" value="Thiolase-like"/>
</dbReference>
<dbReference type="PANTHER" id="PTHR11712">
    <property type="entry name" value="POLYKETIDE SYNTHASE-RELATED"/>
    <property type="match status" value="1"/>
</dbReference>
<keyword evidence="3 4" id="KW-0808">Transferase</keyword>
<evidence type="ECO:0000259" key="5">
    <source>
        <dbReference type="PROSITE" id="PS52004"/>
    </source>
</evidence>
<dbReference type="Pfam" id="PF00109">
    <property type="entry name" value="ketoacyl-synt"/>
    <property type="match status" value="1"/>
</dbReference>
<dbReference type="PROSITE" id="PS00606">
    <property type="entry name" value="KS3_1"/>
    <property type="match status" value="1"/>
</dbReference>
<name>A0ABS0DHC3_9NOCA</name>
<comment type="pathway">
    <text evidence="1">Lipid metabolism; mycolic acid biosynthesis.</text>
</comment>
<organism evidence="6 7">
    <name type="scientific">Nocardia higoensis</name>
    <dbReference type="NCBI Taxonomy" id="228599"/>
    <lineage>
        <taxon>Bacteria</taxon>
        <taxon>Bacillati</taxon>
        <taxon>Actinomycetota</taxon>
        <taxon>Actinomycetes</taxon>
        <taxon>Mycobacteriales</taxon>
        <taxon>Nocardiaceae</taxon>
        <taxon>Nocardia</taxon>
    </lineage>
</organism>
<evidence type="ECO:0000256" key="4">
    <source>
        <dbReference type="RuleBase" id="RU003694"/>
    </source>
</evidence>
<evidence type="ECO:0000256" key="2">
    <source>
        <dbReference type="ARBA" id="ARBA00008467"/>
    </source>
</evidence>
<gene>
    <name evidence="6" type="ORF">IU449_25565</name>
</gene>
<dbReference type="Pfam" id="PF02801">
    <property type="entry name" value="Ketoacyl-synt_C"/>
    <property type="match status" value="1"/>
</dbReference>
<dbReference type="InterPro" id="IPR014030">
    <property type="entry name" value="Ketoacyl_synth_N"/>
</dbReference>
<keyword evidence="7" id="KW-1185">Reference proteome</keyword>
<evidence type="ECO:0000313" key="7">
    <source>
        <dbReference type="Proteomes" id="UP000707731"/>
    </source>
</evidence>
<dbReference type="SUPFAM" id="SSF53901">
    <property type="entry name" value="Thiolase-like"/>
    <property type="match status" value="1"/>
</dbReference>
<dbReference type="PANTHER" id="PTHR11712:SF347">
    <property type="entry name" value="BETA KETOACYL-ACYL CARRIER PROTEIN SYNTHASE"/>
    <property type="match status" value="1"/>
</dbReference>
<dbReference type="Gene3D" id="3.40.47.10">
    <property type="match status" value="2"/>
</dbReference>
<evidence type="ECO:0000313" key="6">
    <source>
        <dbReference type="EMBL" id="MBF6357870.1"/>
    </source>
</evidence>
<dbReference type="SMART" id="SM00825">
    <property type="entry name" value="PKS_KS"/>
    <property type="match status" value="1"/>
</dbReference>
<dbReference type="RefSeq" id="WP_195004712.1">
    <property type="nucleotide sequence ID" value="NZ_JADLQN010000007.1"/>
</dbReference>
<feature type="domain" description="Ketosynthase family 3 (KS3)" evidence="5">
    <location>
        <begin position="1"/>
        <end position="379"/>
    </location>
</feature>
<comment type="similarity">
    <text evidence="2 4">Belongs to the thiolase-like superfamily. Beta-ketoacyl-ACP synthases family.</text>
</comment>
<comment type="caution">
    <text evidence="6">The sequence shown here is derived from an EMBL/GenBank/DDBJ whole genome shotgun (WGS) entry which is preliminary data.</text>
</comment>
<sequence length="380" mass="39840">MRIAGIGAVTGYGWGVEALWRGLISGKSAAALHPGYGAGRDEHAWIALVPEGGDPEVGEHRYARAVQASVREAVADAVDRGWEPGRTVGVIHAIVLGDVRNWRDFYIVDGGHRESRDYLTLLPSTPIAMVTREFGFHGPSMNVSAACSSGNAAMICARLWLDAGIADDVVVVTSDMSCTPDMVEHFVRLGAAVADADPLTACRPFQEGSRGFGFGEASAAFVLSRDRGRPYATVLGGAMTSDAHHVVSIEPTHAHIVDCVRTALAQAGVHPREVAYFNAHGTGTEQCDAAERHLMAAVFDDRPWAYALKPLTGHSQGAAAGVEIAVAALAYERGVVPAAPVVATAHPRLLDGVQPFEGGITVKSALGMGGHNSMVVLGPA</sequence>
<dbReference type="Proteomes" id="UP000707731">
    <property type="component" value="Unassembled WGS sequence"/>
</dbReference>
<dbReference type="InterPro" id="IPR020841">
    <property type="entry name" value="PKS_Beta-ketoAc_synthase_dom"/>
</dbReference>
<proteinExistence type="inferred from homology"/>
<dbReference type="InterPro" id="IPR018201">
    <property type="entry name" value="Ketoacyl_synth_AS"/>
</dbReference>
<dbReference type="InterPro" id="IPR014031">
    <property type="entry name" value="Ketoacyl_synth_C"/>
</dbReference>
<protein>
    <submittedName>
        <fullName evidence="6">3-oxoacyl-ACP synthase</fullName>
    </submittedName>
</protein>
<dbReference type="EMBL" id="JADLQN010000007">
    <property type="protein sequence ID" value="MBF6357870.1"/>
    <property type="molecule type" value="Genomic_DNA"/>
</dbReference>
<evidence type="ECO:0000256" key="3">
    <source>
        <dbReference type="ARBA" id="ARBA00022679"/>
    </source>
</evidence>
<accession>A0ABS0DHC3</accession>
<dbReference type="InterPro" id="IPR000794">
    <property type="entry name" value="Beta-ketoacyl_synthase"/>
</dbReference>
<reference evidence="6 7" key="1">
    <citation type="submission" date="2020-10" db="EMBL/GenBank/DDBJ databases">
        <title>Identification of Nocardia species via Next-generation sequencing and recognition of intraspecies genetic diversity.</title>
        <authorList>
            <person name="Li P."/>
            <person name="Li P."/>
            <person name="Lu B."/>
        </authorList>
    </citation>
    <scope>NUCLEOTIDE SEQUENCE [LARGE SCALE GENOMIC DNA]</scope>
    <source>
        <strain evidence="6 7">BJ06-0143</strain>
    </source>
</reference>
<evidence type="ECO:0000256" key="1">
    <source>
        <dbReference type="ARBA" id="ARBA00004796"/>
    </source>
</evidence>